<evidence type="ECO:0000256" key="6">
    <source>
        <dbReference type="ARBA" id="ARBA00023136"/>
    </source>
</evidence>
<dbReference type="Proteomes" id="UP001242480">
    <property type="component" value="Unassembled WGS sequence"/>
</dbReference>
<evidence type="ECO:0000256" key="4">
    <source>
        <dbReference type="ARBA" id="ARBA00022692"/>
    </source>
</evidence>
<organism evidence="9 10">
    <name type="scientific">Labrys wisconsinensis</name>
    <dbReference type="NCBI Taxonomy" id="425677"/>
    <lineage>
        <taxon>Bacteria</taxon>
        <taxon>Pseudomonadati</taxon>
        <taxon>Pseudomonadota</taxon>
        <taxon>Alphaproteobacteria</taxon>
        <taxon>Hyphomicrobiales</taxon>
        <taxon>Xanthobacteraceae</taxon>
        <taxon>Labrys</taxon>
    </lineage>
</organism>
<reference evidence="9 10" key="1">
    <citation type="submission" date="2023-07" db="EMBL/GenBank/DDBJ databases">
        <title>Genomic Encyclopedia of Type Strains, Phase IV (KMG-IV): sequencing the most valuable type-strain genomes for metagenomic binning, comparative biology and taxonomic classification.</title>
        <authorList>
            <person name="Goeker M."/>
        </authorList>
    </citation>
    <scope>NUCLEOTIDE SEQUENCE [LARGE SCALE GENOMIC DNA]</scope>
    <source>
        <strain evidence="9 10">DSM 19619</strain>
    </source>
</reference>
<dbReference type="Gene3D" id="1.20.1250.20">
    <property type="entry name" value="MFS general substrate transporter like domains"/>
    <property type="match status" value="2"/>
</dbReference>
<feature type="transmembrane region" description="Helical" evidence="7">
    <location>
        <begin position="238"/>
        <end position="261"/>
    </location>
</feature>
<feature type="transmembrane region" description="Helical" evidence="7">
    <location>
        <begin position="297"/>
        <end position="318"/>
    </location>
</feature>
<keyword evidence="2" id="KW-0813">Transport</keyword>
<dbReference type="InterPro" id="IPR050171">
    <property type="entry name" value="MFS_Transporters"/>
</dbReference>
<dbReference type="PANTHER" id="PTHR23517:SF2">
    <property type="entry name" value="MULTIDRUG RESISTANCE PROTEIN MDTH"/>
    <property type="match status" value="1"/>
</dbReference>
<feature type="transmembrane region" description="Helical" evidence="7">
    <location>
        <begin position="72"/>
        <end position="91"/>
    </location>
</feature>
<feature type="transmembrane region" description="Helical" evidence="7">
    <location>
        <begin position="203"/>
        <end position="226"/>
    </location>
</feature>
<keyword evidence="3" id="KW-1003">Cell membrane</keyword>
<dbReference type="EMBL" id="JAUSVX010000012">
    <property type="protein sequence ID" value="MDQ0472554.1"/>
    <property type="molecule type" value="Genomic_DNA"/>
</dbReference>
<keyword evidence="6 7" id="KW-0472">Membrane</keyword>
<evidence type="ECO:0000256" key="2">
    <source>
        <dbReference type="ARBA" id="ARBA00022448"/>
    </source>
</evidence>
<feature type="transmembrane region" description="Helical" evidence="7">
    <location>
        <begin position="7"/>
        <end position="31"/>
    </location>
</feature>
<dbReference type="Pfam" id="PF07690">
    <property type="entry name" value="MFS_1"/>
    <property type="match status" value="1"/>
</dbReference>
<comment type="caution">
    <text evidence="9">The sequence shown here is derived from an EMBL/GenBank/DDBJ whole genome shotgun (WGS) entry which is preliminary data.</text>
</comment>
<dbReference type="InterPro" id="IPR036259">
    <property type="entry name" value="MFS_trans_sf"/>
</dbReference>
<comment type="subcellular location">
    <subcellularLocation>
        <location evidence="1">Cell membrane</location>
        <topology evidence="1">Multi-pass membrane protein</topology>
    </subcellularLocation>
</comment>
<keyword evidence="5 7" id="KW-1133">Transmembrane helix</keyword>
<dbReference type="SUPFAM" id="SSF103473">
    <property type="entry name" value="MFS general substrate transporter"/>
    <property type="match status" value="1"/>
</dbReference>
<sequence>MSSPARTIAFVNAAHALVHYLMLIYPTAVLAVAAETGLAYDRLIPLATGGLIAYGVLSLPVGWVADRLGPRRLLAAFFIGSGLASAAVATAQGPAGLAAALLALGAACAIYHPVGLSMLAATSRRLGRDLGLNGVCGNLGASGAAALTALAAATLGWRAAFLLPGLAAIACGLVYLATTSDAPAGRADGAAPAEAEPVARPGLALAAAVLAILAGGITYSLVTIALPKIIDERAGADLTLAWTGTLATAVLVCGAAMQLVVGTLIDRVALPTLLVLLAASQMTGLLIAALFTGPLLLLGLALTMAAIYGEVVVDDALVARFVPAALRSKAYGVSYFLGFTTAGVAAPLIGLTHAGGGFGPLLALTAACGTALFLAAIGFRLAVGRRDVAA</sequence>
<protein>
    <submittedName>
        <fullName evidence="9">MFS family permease</fullName>
    </submittedName>
</protein>
<dbReference type="InterPro" id="IPR020846">
    <property type="entry name" value="MFS_dom"/>
</dbReference>
<feature type="transmembrane region" description="Helical" evidence="7">
    <location>
        <begin position="268"/>
        <end position="291"/>
    </location>
</feature>
<accession>A0ABU0JE51</accession>
<evidence type="ECO:0000313" key="9">
    <source>
        <dbReference type="EMBL" id="MDQ0472554.1"/>
    </source>
</evidence>
<gene>
    <name evidence="9" type="ORF">QO011_005583</name>
</gene>
<name>A0ABU0JE51_9HYPH</name>
<evidence type="ECO:0000256" key="7">
    <source>
        <dbReference type="SAM" id="Phobius"/>
    </source>
</evidence>
<evidence type="ECO:0000256" key="1">
    <source>
        <dbReference type="ARBA" id="ARBA00004651"/>
    </source>
</evidence>
<evidence type="ECO:0000256" key="5">
    <source>
        <dbReference type="ARBA" id="ARBA00022989"/>
    </source>
</evidence>
<feature type="transmembrane region" description="Helical" evidence="7">
    <location>
        <begin position="97"/>
        <end position="120"/>
    </location>
</feature>
<evidence type="ECO:0000259" key="8">
    <source>
        <dbReference type="PROSITE" id="PS50850"/>
    </source>
</evidence>
<keyword evidence="4 7" id="KW-0812">Transmembrane</keyword>
<evidence type="ECO:0000313" key="10">
    <source>
        <dbReference type="Proteomes" id="UP001242480"/>
    </source>
</evidence>
<feature type="transmembrane region" description="Helical" evidence="7">
    <location>
        <begin position="159"/>
        <end position="177"/>
    </location>
</feature>
<feature type="transmembrane region" description="Helical" evidence="7">
    <location>
        <begin position="43"/>
        <end position="65"/>
    </location>
</feature>
<keyword evidence="10" id="KW-1185">Reference proteome</keyword>
<feature type="transmembrane region" description="Helical" evidence="7">
    <location>
        <begin position="361"/>
        <end position="383"/>
    </location>
</feature>
<evidence type="ECO:0000256" key="3">
    <source>
        <dbReference type="ARBA" id="ARBA00022475"/>
    </source>
</evidence>
<dbReference type="PROSITE" id="PS50850">
    <property type="entry name" value="MFS"/>
    <property type="match status" value="1"/>
</dbReference>
<proteinExistence type="predicted"/>
<dbReference type="PANTHER" id="PTHR23517">
    <property type="entry name" value="RESISTANCE PROTEIN MDTM, PUTATIVE-RELATED-RELATED"/>
    <property type="match status" value="1"/>
</dbReference>
<dbReference type="InterPro" id="IPR011701">
    <property type="entry name" value="MFS"/>
</dbReference>
<feature type="transmembrane region" description="Helical" evidence="7">
    <location>
        <begin position="330"/>
        <end position="349"/>
    </location>
</feature>
<dbReference type="RefSeq" id="WP_307279533.1">
    <property type="nucleotide sequence ID" value="NZ_JAUSVX010000012.1"/>
</dbReference>
<feature type="domain" description="Major facilitator superfamily (MFS) profile" evidence="8">
    <location>
        <begin position="7"/>
        <end position="386"/>
    </location>
</feature>
<feature type="transmembrane region" description="Helical" evidence="7">
    <location>
        <begin position="132"/>
        <end position="153"/>
    </location>
</feature>